<feature type="binding site" evidence="4">
    <location>
        <position position="642"/>
    </location>
    <ligand>
        <name>Mg(2+)</name>
        <dbReference type="ChEBI" id="CHEBI:18420"/>
    </ligand>
</feature>
<dbReference type="InterPro" id="IPR036424">
    <property type="entry name" value="UPP_synth-like_sf"/>
</dbReference>
<dbReference type="KEGG" id="saqu:EJC51_46965"/>
<keyword evidence="6" id="KW-0472">Membrane</keyword>
<dbReference type="Gene3D" id="1.10.600.10">
    <property type="entry name" value="Farnesyl Diphosphate Synthase"/>
    <property type="match status" value="1"/>
</dbReference>
<feature type="transmembrane region" description="Helical" evidence="6">
    <location>
        <begin position="226"/>
        <end position="246"/>
    </location>
</feature>
<feature type="transmembrane region" description="Helical" evidence="6">
    <location>
        <begin position="110"/>
        <end position="137"/>
    </location>
</feature>
<dbReference type="Gene3D" id="3.40.1180.10">
    <property type="entry name" value="Decaprenyl diphosphate synthase-like"/>
    <property type="match status" value="1"/>
</dbReference>
<feature type="binding site" evidence="4">
    <location>
        <position position="810"/>
    </location>
    <ligand>
        <name>substrate</name>
    </ligand>
</feature>
<evidence type="ECO:0000313" key="8">
    <source>
        <dbReference type="Proteomes" id="UP000280197"/>
    </source>
</evidence>
<keyword evidence="2 4" id="KW-0479">Metal-binding</keyword>
<feature type="transmembrane region" description="Helical" evidence="6">
    <location>
        <begin position="72"/>
        <end position="89"/>
    </location>
</feature>
<comment type="subunit">
    <text evidence="4">Homodimer.</text>
</comment>
<keyword evidence="3 4" id="KW-0460">Magnesium</keyword>
<dbReference type="AlphaFoldDB" id="A0A3S9IF42"/>
<dbReference type="GO" id="GO:0033850">
    <property type="term" value="F:Z-farnesyl diphosphate synthase activity"/>
    <property type="evidence" value="ECO:0007669"/>
    <property type="project" value="TreeGrafter"/>
</dbReference>
<dbReference type="GO" id="GO:0005829">
    <property type="term" value="C:cytosol"/>
    <property type="evidence" value="ECO:0007669"/>
    <property type="project" value="TreeGrafter"/>
</dbReference>
<evidence type="ECO:0000256" key="3">
    <source>
        <dbReference type="ARBA" id="ARBA00022842"/>
    </source>
</evidence>
<accession>A0A3S9IF42</accession>
<evidence type="ECO:0000256" key="1">
    <source>
        <dbReference type="ARBA" id="ARBA00022679"/>
    </source>
</evidence>
<feature type="region of interest" description="Disordered" evidence="5">
    <location>
        <begin position="856"/>
        <end position="876"/>
    </location>
</feature>
<dbReference type="EMBL" id="CP034463">
    <property type="protein sequence ID" value="AZP22913.1"/>
    <property type="molecule type" value="Genomic_DNA"/>
</dbReference>
<feature type="transmembrane region" description="Helical" evidence="6">
    <location>
        <begin position="24"/>
        <end position="44"/>
    </location>
</feature>
<dbReference type="InterPro" id="IPR018520">
    <property type="entry name" value="UPP_synth-like_CS"/>
</dbReference>
<reference evidence="7 8" key="1">
    <citation type="submission" date="2018-12" db="EMBL/GenBank/DDBJ databases">
        <authorList>
            <person name="Li K."/>
        </authorList>
    </citation>
    <scope>NUCLEOTIDE SEQUENCE [LARGE SCALE GENOMIC DNA]</scope>
    <source>
        <strain evidence="8">CR22</strain>
    </source>
</reference>
<feature type="binding site" evidence="4">
    <location>
        <begin position="643"/>
        <end position="646"/>
    </location>
    <ligand>
        <name>substrate</name>
    </ligand>
</feature>
<evidence type="ECO:0000313" key="7">
    <source>
        <dbReference type="EMBL" id="AZP22913.1"/>
    </source>
</evidence>
<dbReference type="PANTHER" id="PTHR10291">
    <property type="entry name" value="DEHYDRODOLICHYL DIPHOSPHATE SYNTHASE FAMILY MEMBER"/>
    <property type="match status" value="1"/>
</dbReference>
<dbReference type="GO" id="GO:0000287">
    <property type="term" value="F:magnesium ion binding"/>
    <property type="evidence" value="ECO:0007669"/>
    <property type="project" value="UniProtKB-UniRule"/>
</dbReference>
<evidence type="ECO:0000256" key="2">
    <source>
        <dbReference type="ARBA" id="ARBA00022723"/>
    </source>
</evidence>
<comment type="cofactor">
    <cofactor evidence="4">
        <name>Mg(2+)</name>
        <dbReference type="ChEBI" id="CHEBI:18420"/>
    </cofactor>
    <text evidence="4">Binds 2 magnesium ions per subunit.</text>
</comment>
<dbReference type="GO" id="GO:0016094">
    <property type="term" value="P:polyprenol biosynthetic process"/>
    <property type="evidence" value="ECO:0007669"/>
    <property type="project" value="TreeGrafter"/>
</dbReference>
<feature type="binding site" evidence="4">
    <location>
        <position position="829"/>
    </location>
    <ligand>
        <name>Mg(2+)</name>
        <dbReference type="ChEBI" id="CHEBI:18420"/>
    </ligand>
</feature>
<keyword evidence="1 4" id="KW-0808">Transferase</keyword>
<feature type="binding site" evidence="4">
    <location>
        <position position="659"/>
    </location>
    <ligand>
        <name>substrate</name>
    </ligand>
</feature>
<dbReference type="SUPFAM" id="SSF48576">
    <property type="entry name" value="Terpenoid synthases"/>
    <property type="match status" value="1"/>
</dbReference>
<dbReference type="Pfam" id="PF01255">
    <property type="entry name" value="Prenyltransf"/>
    <property type="match status" value="1"/>
</dbReference>
<name>A0A3S9IF42_9ACTN</name>
<gene>
    <name evidence="7" type="primary">uppS</name>
    <name evidence="7" type="ORF">EJC51_46965</name>
</gene>
<evidence type="ECO:0000256" key="4">
    <source>
        <dbReference type="HAMAP-Rule" id="MF_01139"/>
    </source>
</evidence>
<proteinExistence type="inferred from homology"/>
<keyword evidence="6" id="KW-0812">Transmembrane</keyword>
<feature type="binding site" evidence="4">
    <location>
        <position position="655"/>
    </location>
    <ligand>
        <name>substrate</name>
    </ligand>
</feature>
<dbReference type="GO" id="GO:0030145">
    <property type="term" value="F:manganese ion binding"/>
    <property type="evidence" value="ECO:0007669"/>
    <property type="project" value="TreeGrafter"/>
</dbReference>
<keyword evidence="8" id="KW-1185">Reference proteome</keyword>
<feature type="active site" evidence="4">
    <location>
        <position position="642"/>
    </location>
</feature>
<evidence type="ECO:0000256" key="6">
    <source>
        <dbReference type="SAM" id="Phobius"/>
    </source>
</evidence>
<dbReference type="GO" id="GO:0008834">
    <property type="term" value="F:ditrans,polycis-undecaprenyl-diphosphate synthase [(2E,6E)-farnesyl-diphosphate specific] activity"/>
    <property type="evidence" value="ECO:0007669"/>
    <property type="project" value="TreeGrafter"/>
</dbReference>
<comment type="function">
    <text evidence="4">Catalyzes the condensation of isopentenyl diphosphate (IPP) with allylic pyrophosphates generating different type of terpenoids.</text>
</comment>
<dbReference type="GO" id="GO:0005886">
    <property type="term" value="C:plasma membrane"/>
    <property type="evidence" value="ECO:0007669"/>
    <property type="project" value="TreeGrafter"/>
</dbReference>
<keyword evidence="6" id="KW-1133">Transmembrane helix</keyword>
<feature type="binding site" evidence="4">
    <location>
        <begin position="816"/>
        <end position="818"/>
    </location>
    <ligand>
        <name>substrate</name>
    </ligand>
</feature>
<comment type="similarity">
    <text evidence="4">Belongs to the UPP synthase family.</text>
</comment>
<feature type="transmembrane region" description="Helical" evidence="6">
    <location>
        <begin position="143"/>
        <end position="166"/>
    </location>
</feature>
<evidence type="ECO:0000256" key="5">
    <source>
        <dbReference type="SAM" id="MobiDB-lite"/>
    </source>
</evidence>
<dbReference type="HAMAP" id="MF_01139">
    <property type="entry name" value="ISPT"/>
    <property type="match status" value="1"/>
</dbReference>
<dbReference type="Proteomes" id="UP000280197">
    <property type="component" value="Chromosome"/>
</dbReference>
<feature type="binding site" evidence="4">
    <location>
        <begin position="687"/>
        <end position="689"/>
    </location>
    <ligand>
        <name>substrate</name>
    </ligand>
</feature>
<feature type="binding site" evidence="4">
    <location>
        <position position="691"/>
    </location>
    <ligand>
        <name>substrate</name>
    </ligand>
</feature>
<sequence length="876" mass="97629">MRWWGRCLGTAVRHAALEQARKRLALVLVLFFVPLWLTLAYQVLPSDPVRFFLRAADQRVALGANTVSQLSGGLHSLALIVGFMMFLAASRSAEFDHRMVLAGYPRICLLLARSTVLLLTAALTASYATAWVCFFYRPERLDVMAAAFMVGALTYGGVGILLAALLRSELAGMFAVIMLSFIDLTLQNPVANPSADSPLLKWLPAYGAMQSSVSAVDLTHTPWRHLLLGLCWSAGLTAAGLAAFTARTSRRTITQRLLGGRATRPRARQIALRLLHPVRTYVYRQAGIHDTTVITGYEICRRLMHRSGPVEAALTKLLPGRLRPLFWAMYGYGRHIDDLSDTQHLDRQERVERVSRFSELLEADLRAGHSEDPLRAAFVHAVWTWDLPSDGVTALNAVYRQDAKGQSAITTWDDWYTYWRTLTFPFGVRRLMALLTTPGLAFTPDDAQALRVWTDALNLIDVLRDLREDAAEGFVKLPAAVLDEHDVSPEALAHGRADGRYADMVHAMTAKARQWLAQAATAGAQHPPMAAALQTVIDLHLLELDRIDRKPHALLQRRSRANPVRFHLTLARGRLRTARAWHRHTQTTATTPATIHLPHPAEGHHDTARTTPPLPPVPHPSGVQPPQLPAHLVPRHVALIMDGNGRWATHRGQPRTAGHKAGQLAVRDVIYGALEIGLPHLSLYSLSSENWARPAAEIQAILRLVRDGLVMETEEVWRRDVQLRWSGLPEGLPPDLVHALRETEHLTRHRTGLTVNMCINYGGHSEITQAARELARQVAAGTIQPDDITPRHLAAHLHHPDLPDVDLLIRTGGEQRTSNFLPWQSTYAELVFLDTLWPDTDRTHLWQAIDTYTRRDRRFGTTPSPPTNPDEQALTG</sequence>
<dbReference type="EC" id="2.5.1.-" evidence="4"/>
<dbReference type="NCBIfam" id="TIGR00055">
    <property type="entry name" value="uppS"/>
    <property type="match status" value="1"/>
</dbReference>
<protein>
    <recommendedName>
        <fullName evidence="4">Isoprenyl transferase</fullName>
        <ecNumber evidence="4">2.5.1.-</ecNumber>
    </recommendedName>
</protein>
<dbReference type="CDD" id="cd00475">
    <property type="entry name" value="Cis_IPPS"/>
    <property type="match status" value="1"/>
</dbReference>
<dbReference type="SUPFAM" id="SSF64005">
    <property type="entry name" value="Undecaprenyl diphosphate synthase"/>
    <property type="match status" value="1"/>
</dbReference>
<feature type="binding site" evidence="4">
    <location>
        <position position="693"/>
    </location>
    <ligand>
        <name>substrate</name>
    </ligand>
</feature>
<dbReference type="PROSITE" id="PS01066">
    <property type="entry name" value="UPP_SYNTHASE"/>
    <property type="match status" value="1"/>
</dbReference>
<organism evidence="7 8">
    <name type="scientific">Streptomyces aquilus</name>
    <dbReference type="NCBI Taxonomy" id="2548456"/>
    <lineage>
        <taxon>Bacteria</taxon>
        <taxon>Bacillati</taxon>
        <taxon>Actinomycetota</taxon>
        <taxon>Actinomycetes</taxon>
        <taxon>Kitasatosporales</taxon>
        <taxon>Streptomycetaceae</taxon>
        <taxon>Streptomyces</taxon>
    </lineage>
</organism>
<dbReference type="InterPro" id="IPR001441">
    <property type="entry name" value="UPP_synth-like"/>
</dbReference>
<dbReference type="PANTHER" id="PTHR10291:SF0">
    <property type="entry name" value="DEHYDRODOLICHYL DIPHOSPHATE SYNTHASE 2"/>
    <property type="match status" value="1"/>
</dbReference>
<feature type="binding site" evidence="4">
    <location>
        <position position="647"/>
    </location>
    <ligand>
        <name>substrate</name>
    </ligand>
</feature>
<feature type="active site" description="Proton acceptor" evidence="4">
    <location>
        <position position="690"/>
    </location>
</feature>
<dbReference type="Pfam" id="PF00494">
    <property type="entry name" value="SQS_PSY"/>
    <property type="match status" value="1"/>
</dbReference>
<dbReference type="InterPro" id="IPR002060">
    <property type="entry name" value="Squ/phyt_synthse"/>
</dbReference>
<dbReference type="InterPro" id="IPR008949">
    <property type="entry name" value="Isoprenoid_synthase_dom_sf"/>
</dbReference>